<accession>A0ACB9X5N9</accession>
<reference evidence="1" key="1">
    <citation type="submission" date="2022-05" db="EMBL/GenBank/DDBJ databases">
        <title>Chromosome-level genome of Chaenocephalus aceratus.</title>
        <authorList>
            <person name="Park H."/>
        </authorList>
    </citation>
    <scope>NUCLEOTIDE SEQUENCE</scope>
    <source>
        <strain evidence="1">KU_202001</strain>
    </source>
</reference>
<name>A0ACB9X5N9_CHAAC</name>
<dbReference type="Proteomes" id="UP001057452">
    <property type="component" value="Chromosome 8"/>
</dbReference>
<keyword evidence="2" id="KW-1185">Reference proteome</keyword>
<evidence type="ECO:0000313" key="1">
    <source>
        <dbReference type="EMBL" id="KAI4821655.1"/>
    </source>
</evidence>
<gene>
    <name evidence="1" type="ORF">KUCAC02_007249</name>
</gene>
<evidence type="ECO:0000313" key="2">
    <source>
        <dbReference type="Proteomes" id="UP001057452"/>
    </source>
</evidence>
<organism evidence="1 2">
    <name type="scientific">Chaenocephalus aceratus</name>
    <name type="common">Blackfin icefish</name>
    <name type="synonym">Chaenichthys aceratus</name>
    <dbReference type="NCBI Taxonomy" id="36190"/>
    <lineage>
        <taxon>Eukaryota</taxon>
        <taxon>Metazoa</taxon>
        <taxon>Chordata</taxon>
        <taxon>Craniata</taxon>
        <taxon>Vertebrata</taxon>
        <taxon>Euteleostomi</taxon>
        <taxon>Actinopterygii</taxon>
        <taxon>Neopterygii</taxon>
        <taxon>Teleostei</taxon>
        <taxon>Neoteleostei</taxon>
        <taxon>Acanthomorphata</taxon>
        <taxon>Eupercaria</taxon>
        <taxon>Perciformes</taxon>
        <taxon>Notothenioidei</taxon>
        <taxon>Channichthyidae</taxon>
        <taxon>Chaenocephalus</taxon>
    </lineage>
</organism>
<comment type="caution">
    <text evidence="1">The sequence shown here is derived from an EMBL/GenBank/DDBJ whole genome shotgun (WGS) entry which is preliminary data.</text>
</comment>
<sequence>MWFLYVICPVNNILCPCMFHSLPPTGFGPRLVVNPDNLDLLPETAARGQERPLKVTLLPGHRGLDADMGSLGKQMVLVTGQPILGASGVLGAIHEAIKWDALPLDLKAAKDGVPVEALYLATSASLLVPQPSVAVLRQPKHPREESVSIRL</sequence>
<dbReference type="EMBL" id="CM043792">
    <property type="protein sequence ID" value="KAI4821655.1"/>
    <property type="molecule type" value="Genomic_DNA"/>
</dbReference>
<proteinExistence type="predicted"/>
<protein>
    <submittedName>
        <fullName evidence="1">Uncharacterized protein</fullName>
    </submittedName>
</protein>